<dbReference type="Pfam" id="PF00034">
    <property type="entry name" value="Cytochrom_C"/>
    <property type="match status" value="1"/>
</dbReference>
<keyword evidence="13" id="KW-1185">Reference proteome</keyword>
<dbReference type="InterPro" id="IPR014353">
    <property type="entry name" value="Membr-bd_ADH_cyt_c"/>
</dbReference>
<dbReference type="GO" id="GO:0009055">
    <property type="term" value="F:electron transfer activity"/>
    <property type="evidence" value="ECO:0007669"/>
    <property type="project" value="InterPro"/>
</dbReference>
<accession>A0A1H3VU37</accession>
<evidence type="ECO:0000256" key="7">
    <source>
        <dbReference type="ARBA" id="ARBA00023004"/>
    </source>
</evidence>
<keyword evidence="7 10" id="KW-0408">Iron</keyword>
<gene>
    <name evidence="12" type="ORF">SAMN05216562_0229</name>
</gene>
<dbReference type="RefSeq" id="WP_091384175.1">
    <property type="nucleotide sequence ID" value="NZ_FNQO01000001.1"/>
</dbReference>
<dbReference type="AlphaFoldDB" id="A0A1H3VU37"/>
<keyword evidence="3 9" id="KW-0349">Heme</keyword>
<feature type="binding site" description="covalent" evidence="9">
    <location>
        <position position="202"/>
    </location>
    <ligand>
        <name>heme c</name>
        <dbReference type="ChEBI" id="CHEBI:61717"/>
        <label>2</label>
    </ligand>
</feature>
<feature type="binding site" description="axial binding residue" evidence="10">
    <location>
        <position position="206"/>
    </location>
    <ligand>
        <name>heme c</name>
        <dbReference type="ChEBI" id="CHEBI:61717"/>
        <label>2</label>
    </ligand>
    <ligandPart>
        <name>Fe</name>
        <dbReference type="ChEBI" id="CHEBI:18248"/>
    </ligandPart>
</feature>
<dbReference type="EMBL" id="FNQO01000001">
    <property type="protein sequence ID" value="SDZ77744.1"/>
    <property type="molecule type" value="Genomic_DNA"/>
</dbReference>
<feature type="binding site" description="axial binding residue" evidence="10">
    <location>
        <position position="60"/>
    </location>
    <ligand>
        <name>heme c</name>
        <dbReference type="ChEBI" id="CHEBI:61717"/>
        <label>1</label>
    </ligand>
    <ligandPart>
        <name>Fe</name>
        <dbReference type="ChEBI" id="CHEBI:18248"/>
    </ligandPart>
</feature>
<dbReference type="InterPro" id="IPR036909">
    <property type="entry name" value="Cyt_c-like_dom_sf"/>
</dbReference>
<evidence type="ECO:0000256" key="8">
    <source>
        <dbReference type="ARBA" id="ARBA00023136"/>
    </source>
</evidence>
<dbReference type="InterPro" id="IPR051459">
    <property type="entry name" value="Cytochrome_c-type_DH"/>
</dbReference>
<evidence type="ECO:0000256" key="4">
    <source>
        <dbReference type="ARBA" id="ARBA00022723"/>
    </source>
</evidence>
<reference evidence="13" key="1">
    <citation type="submission" date="2016-10" db="EMBL/GenBank/DDBJ databases">
        <authorList>
            <person name="Varghese N."/>
            <person name="Submissions S."/>
        </authorList>
    </citation>
    <scope>NUCLEOTIDE SEQUENCE [LARGE SCALE GENOMIC DNA]</scope>
    <source>
        <strain evidence="13">CGMCC 1.10657</strain>
    </source>
</reference>
<dbReference type="GO" id="GO:0005886">
    <property type="term" value="C:plasma membrane"/>
    <property type="evidence" value="ECO:0007669"/>
    <property type="project" value="UniProtKB-SubCell"/>
</dbReference>
<dbReference type="Proteomes" id="UP000198658">
    <property type="component" value="Unassembled WGS sequence"/>
</dbReference>
<comment type="subcellular location">
    <subcellularLocation>
        <location evidence="1">Cell membrane</location>
    </subcellularLocation>
</comment>
<organism evidence="12 13">
    <name type="scientific">Microbulbifer marinus</name>
    <dbReference type="NCBI Taxonomy" id="658218"/>
    <lineage>
        <taxon>Bacteria</taxon>
        <taxon>Pseudomonadati</taxon>
        <taxon>Pseudomonadota</taxon>
        <taxon>Gammaproteobacteria</taxon>
        <taxon>Cellvibrionales</taxon>
        <taxon>Microbulbiferaceae</taxon>
        <taxon>Microbulbifer</taxon>
    </lineage>
</organism>
<keyword evidence="2" id="KW-1003">Cell membrane</keyword>
<dbReference type="SUPFAM" id="SSF46626">
    <property type="entry name" value="Cytochrome c"/>
    <property type="match status" value="3"/>
</dbReference>
<feature type="binding site" description="covalent" evidence="9">
    <location>
        <position position="59"/>
    </location>
    <ligand>
        <name>heme c</name>
        <dbReference type="ChEBI" id="CHEBI:61717"/>
        <label>1</label>
    </ligand>
</feature>
<dbReference type="GO" id="GO:0016614">
    <property type="term" value="F:oxidoreductase activity, acting on CH-OH group of donors"/>
    <property type="evidence" value="ECO:0007669"/>
    <property type="project" value="InterPro"/>
</dbReference>
<dbReference type="GO" id="GO:0005506">
    <property type="term" value="F:iron ion binding"/>
    <property type="evidence" value="ECO:0007669"/>
    <property type="project" value="InterPro"/>
</dbReference>
<dbReference type="InterPro" id="IPR009056">
    <property type="entry name" value="Cyt_c-like_dom"/>
</dbReference>
<feature type="binding site" description="covalent" evidence="9">
    <location>
        <position position="334"/>
    </location>
    <ligand>
        <name>heme c</name>
        <dbReference type="ChEBI" id="CHEBI:61717"/>
        <label>3</label>
    </ligand>
</feature>
<dbReference type="Gene3D" id="1.10.760.10">
    <property type="entry name" value="Cytochrome c-like domain"/>
    <property type="match status" value="2"/>
</dbReference>
<feature type="binding site" description="covalent" evidence="9">
    <location>
        <position position="205"/>
    </location>
    <ligand>
        <name>heme c</name>
        <dbReference type="ChEBI" id="CHEBI:61717"/>
        <label>2</label>
    </ligand>
</feature>
<evidence type="ECO:0000256" key="1">
    <source>
        <dbReference type="ARBA" id="ARBA00004236"/>
    </source>
</evidence>
<evidence type="ECO:0000256" key="3">
    <source>
        <dbReference type="ARBA" id="ARBA00022617"/>
    </source>
</evidence>
<keyword evidence="6" id="KW-0677">Repeat</keyword>
<evidence type="ECO:0000259" key="11">
    <source>
        <dbReference type="PROSITE" id="PS51007"/>
    </source>
</evidence>
<evidence type="ECO:0000313" key="12">
    <source>
        <dbReference type="EMBL" id="SDZ77744.1"/>
    </source>
</evidence>
<protein>
    <submittedName>
        <fullName evidence="12">Cytochrome c, mono-and diheme variants</fullName>
    </submittedName>
</protein>
<dbReference type="STRING" id="658218.SAMN05216562_0229"/>
<evidence type="ECO:0000313" key="13">
    <source>
        <dbReference type="Proteomes" id="UP000198658"/>
    </source>
</evidence>
<feature type="domain" description="Cytochrome c" evidence="11">
    <location>
        <begin position="321"/>
        <end position="407"/>
    </location>
</feature>
<dbReference type="PANTHER" id="PTHR35008:SF8">
    <property type="entry name" value="ALCOHOL DEHYDROGENASE CYTOCHROME C SUBUNIT"/>
    <property type="match status" value="1"/>
</dbReference>
<keyword evidence="8" id="KW-0472">Membrane</keyword>
<feature type="binding site" description="covalent" evidence="9">
    <location>
        <position position="56"/>
    </location>
    <ligand>
        <name>heme c</name>
        <dbReference type="ChEBI" id="CHEBI:61717"/>
        <label>1</label>
    </ligand>
</feature>
<dbReference type="PROSITE" id="PS51007">
    <property type="entry name" value="CYTC"/>
    <property type="match status" value="3"/>
</dbReference>
<dbReference type="Pfam" id="PF13442">
    <property type="entry name" value="Cytochrome_CBB3"/>
    <property type="match status" value="1"/>
</dbReference>
<proteinExistence type="predicted"/>
<keyword evidence="4 10" id="KW-0479">Metal-binding</keyword>
<dbReference type="GO" id="GO:0020037">
    <property type="term" value="F:heme binding"/>
    <property type="evidence" value="ECO:0007669"/>
    <property type="project" value="InterPro"/>
</dbReference>
<dbReference type="PANTHER" id="PTHR35008">
    <property type="entry name" value="BLL4482 PROTEIN-RELATED"/>
    <property type="match status" value="1"/>
</dbReference>
<evidence type="ECO:0000256" key="5">
    <source>
        <dbReference type="ARBA" id="ARBA00022729"/>
    </source>
</evidence>
<dbReference type="PIRSF" id="PIRSF000018">
    <property type="entry name" value="Mb_ADH_cyt_c"/>
    <property type="match status" value="1"/>
</dbReference>
<dbReference type="OrthoDB" id="9811281at2"/>
<evidence type="ECO:0000256" key="9">
    <source>
        <dbReference type="PIRSR" id="PIRSR000018-50"/>
    </source>
</evidence>
<evidence type="ECO:0000256" key="2">
    <source>
        <dbReference type="ARBA" id="ARBA00022475"/>
    </source>
</evidence>
<keyword evidence="5" id="KW-0732">Signal</keyword>
<evidence type="ECO:0000256" key="10">
    <source>
        <dbReference type="PIRSR" id="PIRSR000018-51"/>
    </source>
</evidence>
<feature type="binding site" description="covalent" evidence="9">
    <location>
        <position position="337"/>
    </location>
    <ligand>
        <name>heme c</name>
        <dbReference type="ChEBI" id="CHEBI:61717"/>
        <label>3</label>
    </ligand>
</feature>
<feature type="binding site" description="axial binding residue" evidence="10">
    <location>
        <position position="338"/>
    </location>
    <ligand>
        <name>heme c</name>
        <dbReference type="ChEBI" id="CHEBI:61717"/>
        <label>3</label>
    </ligand>
    <ligandPart>
        <name>Fe</name>
        <dbReference type="ChEBI" id="CHEBI:18248"/>
    </ligandPart>
</feature>
<sequence length="439" mass="48458">MSKGWYLAIALLVILAVVLALAVWQPSIPAADLAKRHSFSPELVERGKVLAGIGNCETCHTITADKPYAGGVEFPSPFGSLYSTNISPHPEDGIGRWPREAFVRAMREGVSREGAHLYPAFPYTHYKNITDEDLDALYAYFMTREPVAHTPPSNNLSFPFNLRFLQWGWKLLFFDPDPWQPDPGRSEQWNRGAYLAKGLGHCSACHTPRNFMQAEKKNRAYAGALVDNWYATALDESQPVPVHWDTDSLYQYLRSGTSNYHGVAVGSMGEVVHRGLRQAPDSDIRALASYMESLSADRRNTGNPRQLAAETITAAQQRAHSEHGAGEALYVSACASCHYNDPQHPLAARAELSLNSAVTADDPTNLLRVVIEGVGTGAGTPILVMPGFSTLSDENLVELADFLRRRSNLPPWKNLQQRIGELRELHRQSQHSATGKAGE</sequence>
<feature type="domain" description="Cytochrome c" evidence="11">
    <location>
        <begin position="42"/>
        <end position="145"/>
    </location>
</feature>
<comment type="cofactor">
    <cofactor evidence="9">
        <name>heme c</name>
        <dbReference type="ChEBI" id="CHEBI:61717"/>
    </cofactor>
    <text evidence="9">Binds 3 heme c groups covalently per subunit.</text>
</comment>
<name>A0A1H3VU37_9GAMM</name>
<feature type="domain" description="Cytochrome c" evidence="11">
    <location>
        <begin position="187"/>
        <end position="295"/>
    </location>
</feature>
<evidence type="ECO:0000256" key="6">
    <source>
        <dbReference type="ARBA" id="ARBA00022737"/>
    </source>
</evidence>